<accession>A0A080M178</accession>
<dbReference type="EMBL" id="CP058708">
    <property type="protein sequence ID" value="QLH49620.1"/>
    <property type="molecule type" value="Genomic_DNA"/>
</dbReference>
<dbReference type="EMBL" id="JDST02000107">
    <property type="protein sequence ID" value="KFB75037.1"/>
    <property type="molecule type" value="Genomic_DNA"/>
</dbReference>
<sequence>MPEPGLNAAFSLATNLSGVRVDPYQAFNFLVEIEGILAGGFSECSGLQVESETFEYREGGVNEYMHRFAGPTRSPPLLLKHGLTQIDGLWGWHQDVVQGRINRRNGTIYLLNKQRIPVIWWDFKEAFPFRWNGPSLVANSGGVAIESVELAHRGLSRPRLANVVAGVVAEHISGGSLTFSEGPF</sequence>
<evidence type="ECO:0000313" key="3">
    <source>
        <dbReference type="Proteomes" id="UP000021315"/>
    </source>
</evidence>
<evidence type="ECO:0000313" key="1">
    <source>
        <dbReference type="EMBL" id="KFB75037.1"/>
    </source>
</evidence>
<dbReference type="STRING" id="1453999.AW06_003892"/>
<proteinExistence type="predicted"/>
<dbReference type="InterPro" id="IPR011747">
    <property type="entry name" value="CHP02241"/>
</dbReference>
<evidence type="ECO:0000313" key="2">
    <source>
        <dbReference type="EMBL" id="QLH49620.1"/>
    </source>
</evidence>
<protein>
    <submittedName>
        <fullName evidence="2">Phage tail protein</fullName>
    </submittedName>
    <submittedName>
        <fullName evidence="1">T4-like virus tail tube protein gp19</fullName>
    </submittedName>
</protein>
<dbReference type="PANTHER" id="PTHR38009">
    <property type="entry name" value="CONSERVED HYPOTHETICAL PHAGE TAIL PROTEIN"/>
    <property type="match status" value="1"/>
</dbReference>
<dbReference type="AlphaFoldDB" id="A0A080M178"/>
<name>A0A080M178_9PROT</name>
<reference evidence="2" key="3">
    <citation type="submission" date="2020-06" db="EMBL/GenBank/DDBJ databases">
        <authorList>
            <person name="Arumugam K."/>
            <person name="Besarab I."/>
            <person name="Haryono M."/>
            <person name="Bagci C."/>
            <person name="Beier S."/>
            <person name="Buchfink B."/>
            <person name="Gorska A."/>
            <person name="Qiu G."/>
            <person name="Huson D.H."/>
            <person name="Williams R.B."/>
        </authorList>
    </citation>
    <scope>NUCLEOTIDE SEQUENCE</scope>
    <source>
        <strain evidence="2">SSA1</strain>
    </source>
</reference>
<reference evidence="2 4" key="2">
    <citation type="journal article" date="2019" name="Microbiome">
        <title>Annotated bacterial chromosomes from frame-shift-corrected long-read metagenomic data.</title>
        <authorList>
            <person name="Arumugam K."/>
            <person name="Bagci C."/>
            <person name="Bessarab I."/>
            <person name="Beier S."/>
            <person name="Buchfink B."/>
            <person name="Gorska A."/>
            <person name="Qiu G."/>
            <person name="Huson D.H."/>
            <person name="Williams R.B.H."/>
        </authorList>
    </citation>
    <scope>NUCLEOTIDE SEQUENCE [LARGE SCALE GENOMIC DNA]</scope>
    <source>
        <strain evidence="2">SSA1</strain>
    </source>
</reference>
<accession>A0A7D5S9H3</accession>
<dbReference type="Proteomes" id="UP000509684">
    <property type="component" value="Chromosome"/>
</dbReference>
<organism evidence="1 3">
    <name type="scientific">Candidatus Accumulibacter cognatus</name>
    <dbReference type="NCBI Taxonomy" id="2954383"/>
    <lineage>
        <taxon>Bacteria</taxon>
        <taxon>Pseudomonadati</taxon>
        <taxon>Pseudomonadota</taxon>
        <taxon>Betaproteobacteria</taxon>
        <taxon>Candidatus Accumulibacter</taxon>
    </lineage>
</organism>
<dbReference type="RefSeq" id="WP_034952789.1">
    <property type="nucleotide sequence ID" value="NZ_JDST02000107.1"/>
</dbReference>
<dbReference type="InterPro" id="IPR010667">
    <property type="entry name" value="Phage_T4_Gp19"/>
</dbReference>
<dbReference type="NCBIfam" id="TIGR02241">
    <property type="entry name" value="conserved hypothetical phage tail region protein"/>
    <property type="match status" value="1"/>
</dbReference>
<evidence type="ECO:0000313" key="4">
    <source>
        <dbReference type="Proteomes" id="UP000509684"/>
    </source>
</evidence>
<dbReference type="Pfam" id="PF06841">
    <property type="entry name" value="Phage_T4_gp19"/>
    <property type="match status" value="1"/>
</dbReference>
<dbReference type="Proteomes" id="UP000021315">
    <property type="component" value="Unassembled WGS sequence"/>
</dbReference>
<keyword evidence="3" id="KW-1185">Reference proteome</keyword>
<reference evidence="1 3" key="1">
    <citation type="submission" date="2014-02" db="EMBL/GenBank/DDBJ databases">
        <title>Expanding our view of genomic diversity in Candidatus Accumulibacter clades.</title>
        <authorList>
            <person name="Skennerton C.T."/>
            <person name="Barr J.J."/>
            <person name="Slater F.R."/>
            <person name="Bond P.L."/>
            <person name="Tyson G.W."/>
        </authorList>
    </citation>
    <scope>NUCLEOTIDE SEQUENCE [LARGE SCALE GENOMIC DNA]</scope>
    <source>
        <strain evidence="3">SK-02</strain>
    </source>
</reference>
<gene>
    <name evidence="1" type="ORF">AW06_003892</name>
    <name evidence="2" type="ORF">HWD57_07385</name>
</gene>
<dbReference type="PANTHER" id="PTHR38009:SF1">
    <property type="entry name" value="CONSERVED HYPOTHETICAL PHAGE TAIL PROTEIN"/>
    <property type="match status" value="1"/>
</dbReference>
<dbReference type="GO" id="GO:0005198">
    <property type="term" value="F:structural molecule activity"/>
    <property type="evidence" value="ECO:0007669"/>
    <property type="project" value="InterPro"/>
</dbReference>
<dbReference type="KEGG" id="acog:HWD57_07385"/>